<dbReference type="Gene3D" id="2.130.10.10">
    <property type="entry name" value="YVTN repeat-like/Quinoprotein amine dehydrogenase"/>
    <property type="match status" value="3"/>
</dbReference>
<dbReference type="Proteomes" id="UP000777438">
    <property type="component" value="Unassembled WGS sequence"/>
</dbReference>
<evidence type="ECO:0000256" key="1">
    <source>
        <dbReference type="ARBA" id="ARBA00004496"/>
    </source>
</evidence>
<evidence type="ECO:0000256" key="4">
    <source>
        <dbReference type="ARBA" id="ARBA00022694"/>
    </source>
</evidence>
<evidence type="ECO:0000256" key="7">
    <source>
        <dbReference type="PROSITE-ProRule" id="PRU00221"/>
    </source>
</evidence>
<evidence type="ECO:0000256" key="5">
    <source>
        <dbReference type="ARBA" id="ARBA00022737"/>
    </source>
</evidence>
<feature type="repeat" description="WD" evidence="7">
    <location>
        <begin position="198"/>
        <end position="239"/>
    </location>
</feature>
<reference evidence="8 9" key="1">
    <citation type="journal article" date="2021" name="Nat. Commun.">
        <title>Genetic determinants of endophytism in the Arabidopsis root mycobiome.</title>
        <authorList>
            <person name="Mesny F."/>
            <person name="Miyauchi S."/>
            <person name="Thiergart T."/>
            <person name="Pickel B."/>
            <person name="Atanasova L."/>
            <person name="Karlsson M."/>
            <person name="Huettel B."/>
            <person name="Barry K.W."/>
            <person name="Haridas S."/>
            <person name="Chen C."/>
            <person name="Bauer D."/>
            <person name="Andreopoulos W."/>
            <person name="Pangilinan J."/>
            <person name="LaButti K."/>
            <person name="Riley R."/>
            <person name="Lipzen A."/>
            <person name="Clum A."/>
            <person name="Drula E."/>
            <person name="Henrissat B."/>
            <person name="Kohler A."/>
            <person name="Grigoriev I.V."/>
            <person name="Martin F.M."/>
            <person name="Hacquard S."/>
        </authorList>
    </citation>
    <scope>NUCLEOTIDE SEQUENCE [LARGE SCALE GENOMIC DNA]</scope>
    <source>
        <strain evidence="8 9">MPI-CAGE-CH-0241</strain>
    </source>
</reference>
<dbReference type="EMBL" id="JAGPYM010000001">
    <property type="protein sequence ID" value="KAH6900300.1"/>
    <property type="molecule type" value="Genomic_DNA"/>
</dbReference>
<comment type="similarity">
    <text evidence="6">Belongs to the WD repeat WDR6 family.</text>
</comment>
<comment type="caution">
    <text evidence="8">The sequence shown here is derived from an EMBL/GenBank/DDBJ whole genome shotgun (WGS) entry which is preliminary data.</text>
</comment>
<keyword evidence="9" id="KW-1185">Reference proteome</keyword>
<comment type="subcellular location">
    <subcellularLocation>
        <location evidence="1">Cytoplasm</location>
    </subcellularLocation>
</comment>
<evidence type="ECO:0000256" key="2">
    <source>
        <dbReference type="ARBA" id="ARBA00022490"/>
    </source>
</evidence>
<dbReference type="Pfam" id="PF00400">
    <property type="entry name" value="WD40"/>
    <property type="match status" value="2"/>
</dbReference>
<dbReference type="OrthoDB" id="5594999at2759"/>
<dbReference type="PANTHER" id="PTHR14344:SF3">
    <property type="entry name" value="WD REPEAT-CONTAINING PROTEIN 6"/>
    <property type="match status" value="1"/>
</dbReference>
<dbReference type="AlphaFoldDB" id="A0A9P8WI09"/>
<accession>A0A9P8WI09</accession>
<keyword evidence="2" id="KW-0963">Cytoplasm</keyword>
<dbReference type="InterPro" id="IPR001680">
    <property type="entry name" value="WD40_rpt"/>
</dbReference>
<proteinExistence type="inferred from homology"/>
<dbReference type="SUPFAM" id="SSF50978">
    <property type="entry name" value="WD40 repeat-like"/>
    <property type="match status" value="3"/>
</dbReference>
<sequence>MSQPREVNLARAFSQGPITALTFFQGGSYLLAGEDTHLVVYDLRIVRNVAHVRIFAAQPIHGIRVLNGRILVWGASRCAVLPEEAVEDLVNGRDLDSTTIKAVTSPDWIYDAALSPFDNQRAVLVTAHNEVIPVHFDAATNTPILGSVVSPSRPMLYAANVKWTSPDCVLVAGGTVFGEILMWKCHLTETSSELVSVLAGHEGSIFGVHISDDMRLEDGSTVRLLASCSDDRTVRIWDITERQGKGVMRHELSAVRETGFGSTSRHTEITDTKAAGTESPIATEMGHASRIWGIKFAAGTPGDTVSNTVLTLYSFGEDSTSQRWRLELSISPSGDAPGSENRMSGVLKHQENFGIHDGKHLWSHAVTTVGSETFIATGGADSKISLITQPLPSVLNPDQQVTHGIETLDIPTFVSSLPNPQDLGPGSEIVGRYDFISHSQMIATSSLGRLMLGTFDNGLQWREVGVDDVARVDIKTCYNARTIGEGTVLLGSTSGSIYHYCETRGVSLISTVPGKVTNILLLTDLGDASNTAVEVLVHIHGTADAQLLTLDWRSGVVLETADVRGMDARFVAMSATKIKGGLIAIGSRRGWLSVLRKGEKGFRPVLDLATRTRDAITALVPLPGKDGGHSISSYFLATSRDGKYRIYEVEERDQNVRLHLRSEITALFGSIIEGAWFTQDASPDLIMYGFKSKKLIVWNETRREELATVDCGGSHRTFALMHRPKDPHSLRFGFTKVSRLFVYSQQGSSHRPLKGGTHGREIRTLSHNGRYIATGAEDTTIRIWKYEERTKGQACRREMRCLALMKSHISGIQQLQWLGDDYLLSSAGMEEFFVWRIQELVDTSYEGLGVVCEAVFGDRSKDRDLRIMSFDAHKVRPDGTIIITMALSNSVLQTYRFTSDGSFHLLAKMSYTGACLTQVRHLGVDENGLSALTGSTDGHLTTWEAKFDNDRTVSHVLVHVAPVHQNGIKSLDLRATSEGFQVVTGGDDNGLGISSLTPLLHGVDCRRYMVSSRGIIRKAHAASINGIALAQRGEETLGVTVSNDQRIKVWRIGTERTELVVDAYSGLADPGDVELMMHEASVEKAGELRFVVGGVGVEVWTISPNQSD</sequence>
<dbReference type="SMART" id="SM00320">
    <property type="entry name" value="WD40"/>
    <property type="match status" value="9"/>
</dbReference>
<evidence type="ECO:0000256" key="6">
    <source>
        <dbReference type="ARBA" id="ARBA00038255"/>
    </source>
</evidence>
<protein>
    <submittedName>
        <fullName evidence="8">WD40-repeat-containing domain protein</fullName>
    </submittedName>
</protein>
<dbReference type="PROSITE" id="PS50294">
    <property type="entry name" value="WD_REPEATS_REGION"/>
    <property type="match status" value="1"/>
</dbReference>
<dbReference type="InterPro" id="IPR051973">
    <property type="entry name" value="tRNA_Anticodon_Mtase-Reg"/>
</dbReference>
<dbReference type="InterPro" id="IPR015943">
    <property type="entry name" value="WD40/YVTN_repeat-like_dom_sf"/>
</dbReference>
<dbReference type="PROSITE" id="PS50082">
    <property type="entry name" value="WD_REPEATS_2"/>
    <property type="match status" value="2"/>
</dbReference>
<evidence type="ECO:0000313" key="9">
    <source>
        <dbReference type="Proteomes" id="UP000777438"/>
    </source>
</evidence>
<name>A0A9P8WI09_9HYPO</name>
<dbReference type="GO" id="GO:0030488">
    <property type="term" value="P:tRNA methylation"/>
    <property type="evidence" value="ECO:0007669"/>
    <property type="project" value="TreeGrafter"/>
</dbReference>
<organism evidence="8 9">
    <name type="scientific">Thelonectria olida</name>
    <dbReference type="NCBI Taxonomy" id="1576542"/>
    <lineage>
        <taxon>Eukaryota</taxon>
        <taxon>Fungi</taxon>
        <taxon>Dikarya</taxon>
        <taxon>Ascomycota</taxon>
        <taxon>Pezizomycotina</taxon>
        <taxon>Sordariomycetes</taxon>
        <taxon>Hypocreomycetidae</taxon>
        <taxon>Hypocreales</taxon>
        <taxon>Nectriaceae</taxon>
        <taxon>Thelonectria</taxon>
    </lineage>
</organism>
<feature type="repeat" description="WD" evidence="7">
    <location>
        <begin position="765"/>
        <end position="794"/>
    </location>
</feature>
<evidence type="ECO:0000256" key="3">
    <source>
        <dbReference type="ARBA" id="ARBA00022574"/>
    </source>
</evidence>
<keyword evidence="3 7" id="KW-0853">WD repeat</keyword>
<keyword evidence="5" id="KW-0677">Repeat</keyword>
<dbReference type="InterPro" id="IPR036322">
    <property type="entry name" value="WD40_repeat_dom_sf"/>
</dbReference>
<evidence type="ECO:0000313" key="8">
    <source>
        <dbReference type="EMBL" id="KAH6900300.1"/>
    </source>
</evidence>
<dbReference type="InterPro" id="IPR019775">
    <property type="entry name" value="WD40_repeat_CS"/>
</dbReference>
<dbReference type="GO" id="GO:0005737">
    <property type="term" value="C:cytoplasm"/>
    <property type="evidence" value="ECO:0007669"/>
    <property type="project" value="UniProtKB-SubCell"/>
</dbReference>
<gene>
    <name evidence="8" type="ORF">B0T10DRAFT_23081</name>
</gene>
<dbReference type="PANTHER" id="PTHR14344">
    <property type="entry name" value="WD REPEAT PROTEIN"/>
    <property type="match status" value="1"/>
</dbReference>
<dbReference type="PROSITE" id="PS00678">
    <property type="entry name" value="WD_REPEATS_1"/>
    <property type="match status" value="1"/>
</dbReference>
<keyword evidence="4" id="KW-0819">tRNA processing</keyword>